<dbReference type="Proteomes" id="UP000316304">
    <property type="component" value="Unassembled WGS sequence"/>
</dbReference>
<dbReference type="PROSITE" id="PS51186">
    <property type="entry name" value="GNAT"/>
    <property type="match status" value="1"/>
</dbReference>
<dbReference type="PANTHER" id="PTHR43792">
    <property type="entry name" value="GNAT FAMILY, PUTATIVE (AFU_ORTHOLOGUE AFUA_3G00765)-RELATED-RELATED"/>
    <property type="match status" value="1"/>
</dbReference>
<dbReference type="Gene3D" id="3.40.630.30">
    <property type="match status" value="1"/>
</dbReference>
<dbReference type="SUPFAM" id="SSF55729">
    <property type="entry name" value="Acyl-CoA N-acyltransferases (Nat)"/>
    <property type="match status" value="1"/>
</dbReference>
<dbReference type="AlphaFoldDB" id="A0A5C6BS03"/>
<keyword evidence="2" id="KW-0808">Transferase</keyword>
<comment type="caution">
    <text evidence="2">The sequence shown here is derived from an EMBL/GenBank/DDBJ whole genome shotgun (WGS) entry which is preliminary data.</text>
</comment>
<dbReference type="RefSeq" id="WP_146597452.1">
    <property type="nucleotide sequence ID" value="NZ_SJPT01000016.1"/>
</dbReference>
<dbReference type="InterPro" id="IPR051531">
    <property type="entry name" value="N-acetyltransferase"/>
</dbReference>
<evidence type="ECO:0000313" key="2">
    <source>
        <dbReference type="EMBL" id="TWU15033.1"/>
    </source>
</evidence>
<proteinExistence type="predicted"/>
<dbReference type="Pfam" id="PF13302">
    <property type="entry name" value="Acetyltransf_3"/>
    <property type="match status" value="1"/>
</dbReference>
<feature type="domain" description="N-acetyltransferase" evidence="1">
    <location>
        <begin position="13"/>
        <end position="161"/>
    </location>
</feature>
<dbReference type="GO" id="GO:0016747">
    <property type="term" value="F:acyltransferase activity, transferring groups other than amino-acyl groups"/>
    <property type="evidence" value="ECO:0007669"/>
    <property type="project" value="InterPro"/>
</dbReference>
<organism evidence="2 3">
    <name type="scientific">Novipirellula galeiformis</name>
    <dbReference type="NCBI Taxonomy" id="2528004"/>
    <lineage>
        <taxon>Bacteria</taxon>
        <taxon>Pseudomonadati</taxon>
        <taxon>Planctomycetota</taxon>
        <taxon>Planctomycetia</taxon>
        <taxon>Pirellulales</taxon>
        <taxon>Pirellulaceae</taxon>
        <taxon>Novipirellula</taxon>
    </lineage>
</organism>
<accession>A0A5C6BS03</accession>
<sequence>MSKIQIETPRLKLALQSLDETRARIDAMSETDKVNLSADWLSLLGSATSADPWLLGFNIQLRDSNVFVGQCGFKGPPTPEGVVEIAYCVEPDRQRNGYATEAARALVHYAFGHNEVLLVRAHTLPETNASTRVLTRCGFRNMGEVIDPDDGPVWRWEIQRESA</sequence>
<protein>
    <submittedName>
        <fullName evidence="2">Acetyltransferase (GNAT) family protein</fullName>
    </submittedName>
</protein>
<dbReference type="InterPro" id="IPR016181">
    <property type="entry name" value="Acyl_CoA_acyltransferase"/>
</dbReference>
<evidence type="ECO:0000259" key="1">
    <source>
        <dbReference type="PROSITE" id="PS51186"/>
    </source>
</evidence>
<dbReference type="CDD" id="cd04301">
    <property type="entry name" value="NAT_SF"/>
    <property type="match status" value="1"/>
</dbReference>
<dbReference type="OrthoDB" id="9798081at2"/>
<evidence type="ECO:0000313" key="3">
    <source>
        <dbReference type="Proteomes" id="UP000316304"/>
    </source>
</evidence>
<gene>
    <name evidence="2" type="ORF">Pla52o_55700</name>
</gene>
<dbReference type="EMBL" id="SJPT01000016">
    <property type="protein sequence ID" value="TWU15033.1"/>
    <property type="molecule type" value="Genomic_DNA"/>
</dbReference>
<keyword evidence="3" id="KW-1185">Reference proteome</keyword>
<dbReference type="InterPro" id="IPR000182">
    <property type="entry name" value="GNAT_dom"/>
</dbReference>
<name>A0A5C6BS03_9BACT</name>
<reference evidence="2 3" key="1">
    <citation type="submission" date="2019-02" db="EMBL/GenBank/DDBJ databases">
        <title>Deep-cultivation of Planctomycetes and their phenomic and genomic characterization uncovers novel biology.</title>
        <authorList>
            <person name="Wiegand S."/>
            <person name="Jogler M."/>
            <person name="Boedeker C."/>
            <person name="Pinto D."/>
            <person name="Vollmers J."/>
            <person name="Rivas-Marin E."/>
            <person name="Kohn T."/>
            <person name="Peeters S.H."/>
            <person name="Heuer A."/>
            <person name="Rast P."/>
            <person name="Oberbeckmann S."/>
            <person name="Bunk B."/>
            <person name="Jeske O."/>
            <person name="Meyerdierks A."/>
            <person name="Storesund J.E."/>
            <person name="Kallscheuer N."/>
            <person name="Luecker S."/>
            <person name="Lage O.M."/>
            <person name="Pohl T."/>
            <person name="Merkel B.J."/>
            <person name="Hornburger P."/>
            <person name="Mueller R.-W."/>
            <person name="Bruemmer F."/>
            <person name="Labrenz M."/>
            <person name="Spormann A.M."/>
            <person name="Op Den Camp H."/>
            <person name="Overmann J."/>
            <person name="Amann R."/>
            <person name="Jetten M.S.M."/>
            <person name="Mascher T."/>
            <person name="Medema M.H."/>
            <person name="Devos D.P."/>
            <person name="Kaster A.-K."/>
            <person name="Ovreas L."/>
            <person name="Rohde M."/>
            <person name="Galperin M.Y."/>
            <person name="Jogler C."/>
        </authorList>
    </citation>
    <scope>NUCLEOTIDE SEQUENCE [LARGE SCALE GENOMIC DNA]</scope>
    <source>
        <strain evidence="2 3">Pla52o</strain>
    </source>
</reference>